<dbReference type="GO" id="GO:0003677">
    <property type="term" value="F:DNA binding"/>
    <property type="evidence" value="ECO:0007669"/>
    <property type="project" value="UniProtKB-KW"/>
</dbReference>
<dbReference type="GO" id="GO:0006310">
    <property type="term" value="P:DNA recombination"/>
    <property type="evidence" value="ECO:0007669"/>
    <property type="project" value="UniProtKB-KW"/>
</dbReference>
<feature type="compositionally biased region" description="Basic and acidic residues" evidence="6">
    <location>
        <begin position="356"/>
        <end position="367"/>
    </location>
</feature>
<evidence type="ECO:0000256" key="3">
    <source>
        <dbReference type="ARBA" id="ARBA00022578"/>
    </source>
</evidence>
<dbReference type="AlphaFoldDB" id="A0A0M3QAB4"/>
<dbReference type="InterPro" id="IPR051399">
    <property type="entry name" value="RNA-guided_DNA_endo/Transpos"/>
</dbReference>
<evidence type="ECO:0000256" key="6">
    <source>
        <dbReference type="SAM" id="MobiDB-lite"/>
    </source>
</evidence>
<proteinExistence type="inferred from homology"/>
<feature type="region of interest" description="Disordered" evidence="6">
    <location>
        <begin position="356"/>
        <end position="394"/>
    </location>
</feature>
<reference evidence="9 10" key="1">
    <citation type="submission" date="2014-08" db="EMBL/GenBank/DDBJ databases">
        <title>Complete genome sequence of Corynebacterium deserti GIMN1.010 (=DSM 45689), isolated from desert sand in western China.</title>
        <authorList>
            <person name="Ruckert C."/>
            <person name="Albersmeier A."/>
            <person name="Kalinowski J."/>
        </authorList>
    </citation>
    <scope>NUCLEOTIDE SEQUENCE [LARGE SCALE GENOMIC DNA]</scope>
    <source>
        <strain evidence="9 10">GIMN1.010</strain>
        <plasmid evidence="9 10">pCdes2</plasmid>
    </source>
</reference>
<evidence type="ECO:0000256" key="2">
    <source>
        <dbReference type="ARBA" id="ARBA00011044"/>
    </source>
</evidence>
<evidence type="ECO:0000256" key="5">
    <source>
        <dbReference type="ARBA" id="ARBA00023172"/>
    </source>
</evidence>
<gene>
    <name evidence="9" type="ORF">CDES_14370</name>
</gene>
<dbReference type="InterPro" id="IPR010095">
    <property type="entry name" value="Cas12f1-like_TNB"/>
</dbReference>
<dbReference type="PANTHER" id="PTHR30405">
    <property type="entry name" value="TRANSPOSASE"/>
    <property type="match status" value="1"/>
</dbReference>
<sequence length="394" mass="43715">MLRSGQKQYEQALDNFFKSQNGSRAGQKMGKPRFKTKTRSTDSFTIDAVDISSSTMIIRDIGPKDHARYKTGEASTGLIADYRHVRLSHLGTFRVFGSTKVLVRQLDRGGRIKSCTVSRSADRWYVSFLVELPTEITRSTPTKKQYKAGAVGVDLGVKSLASLSTGEIIPNPRFLRTADKKIKRLQRKIARCQKGSKNSIRLKRRLARCHHELALQRAGYLNELTSMLASSFSAIALEDLNVAGMTSSARGTVENPGKNVKQKAGLNRSILDISPGRIRTLLEYKCADRGVEMQVIDRFFPSSQLCSSCGSKTTIPLAKRIYHCDVCGGVIDRDVNAAINIVYEAKRLVEQKCSEHSAPEGAEDKRPWSVHLPSTQYVDGLHTRKRQGPSGHSS</sequence>
<evidence type="ECO:0000259" key="8">
    <source>
        <dbReference type="Pfam" id="PF07282"/>
    </source>
</evidence>
<feature type="region of interest" description="Disordered" evidence="6">
    <location>
        <begin position="20"/>
        <end position="39"/>
    </location>
</feature>
<evidence type="ECO:0000313" key="9">
    <source>
        <dbReference type="EMBL" id="ALC07189.1"/>
    </source>
</evidence>
<comment type="similarity">
    <text evidence="2">In the N-terminal section; belongs to the transposase 2 family.</text>
</comment>
<name>A0A0M3QAB4_9CORY</name>
<feature type="domain" description="Cas12f1-like TNB" evidence="8">
    <location>
        <begin position="276"/>
        <end position="341"/>
    </location>
</feature>
<dbReference type="Proteomes" id="UP000068067">
    <property type="component" value="Plasmid pCdes2"/>
</dbReference>
<dbReference type="PANTHER" id="PTHR30405:SF25">
    <property type="entry name" value="RNA-GUIDED DNA ENDONUCLEASE INSQ-RELATED"/>
    <property type="match status" value="1"/>
</dbReference>
<keyword evidence="4" id="KW-0238">DNA-binding</keyword>
<geneLocation type="plasmid" evidence="9 10">
    <name>pCdes2</name>
</geneLocation>
<dbReference type="Pfam" id="PF01385">
    <property type="entry name" value="OrfB_IS605"/>
    <property type="match status" value="1"/>
</dbReference>
<protein>
    <submittedName>
        <fullName evidence="9">IS1539, transposase</fullName>
    </submittedName>
</protein>
<evidence type="ECO:0000313" key="10">
    <source>
        <dbReference type="Proteomes" id="UP000068067"/>
    </source>
</evidence>
<keyword evidence="10" id="KW-1185">Reference proteome</keyword>
<dbReference type="NCBIfam" id="NF040570">
    <property type="entry name" value="guided_TnpB"/>
    <property type="match status" value="1"/>
</dbReference>
<keyword evidence="5" id="KW-0233">DNA recombination</keyword>
<evidence type="ECO:0000259" key="7">
    <source>
        <dbReference type="Pfam" id="PF01385"/>
    </source>
</evidence>
<organism evidence="9 10">
    <name type="scientific">Corynebacterium deserti GIMN1.010</name>
    <dbReference type="NCBI Taxonomy" id="931089"/>
    <lineage>
        <taxon>Bacteria</taxon>
        <taxon>Bacillati</taxon>
        <taxon>Actinomycetota</taxon>
        <taxon>Actinomycetes</taxon>
        <taxon>Mycobacteriales</taxon>
        <taxon>Corynebacteriaceae</taxon>
        <taxon>Corynebacterium</taxon>
    </lineage>
</organism>
<evidence type="ECO:0000256" key="1">
    <source>
        <dbReference type="ARBA" id="ARBA00008761"/>
    </source>
</evidence>
<evidence type="ECO:0000256" key="4">
    <source>
        <dbReference type="ARBA" id="ARBA00023125"/>
    </source>
</evidence>
<dbReference type="InterPro" id="IPR001959">
    <property type="entry name" value="Transposase"/>
</dbReference>
<keyword evidence="9" id="KW-0614">Plasmid</keyword>
<feature type="domain" description="Probable transposase IS891/IS1136/IS1341" evidence="7">
    <location>
        <begin position="133"/>
        <end position="247"/>
    </location>
</feature>
<dbReference type="KEGG" id="cdx:CDES_14370"/>
<keyword evidence="3" id="KW-0815">Transposition</keyword>
<dbReference type="GO" id="GO:0032196">
    <property type="term" value="P:transposition"/>
    <property type="evidence" value="ECO:0007669"/>
    <property type="project" value="UniProtKB-KW"/>
</dbReference>
<dbReference type="EMBL" id="CP009222">
    <property type="protein sequence ID" value="ALC07189.1"/>
    <property type="molecule type" value="Genomic_DNA"/>
</dbReference>
<comment type="similarity">
    <text evidence="1">In the C-terminal section; belongs to the transposase 35 family.</text>
</comment>
<accession>A0A0M3QAB4</accession>
<dbReference type="Pfam" id="PF07282">
    <property type="entry name" value="Cas12f1-like_TNB"/>
    <property type="match status" value="1"/>
</dbReference>
<dbReference type="PATRIC" id="fig|931089.4.peg.2898"/>